<dbReference type="Proteomes" id="UP000036426">
    <property type="component" value="Unassembled WGS sequence"/>
</dbReference>
<dbReference type="InterPro" id="IPR025218">
    <property type="entry name" value="DUF4426"/>
</dbReference>
<reference evidence="3 4" key="1">
    <citation type="submission" date="2015-05" db="EMBL/GenBank/DDBJ databases">
        <title>Photobacterium galathea sp. nov.</title>
        <authorList>
            <person name="Machado H."/>
            <person name="Gram L."/>
        </authorList>
    </citation>
    <scope>NUCLEOTIDE SEQUENCE [LARGE SCALE GENOMIC DNA]</scope>
    <source>
        <strain evidence="3 4">DSM 25995</strain>
    </source>
</reference>
<comment type="caution">
    <text evidence="3">The sequence shown here is derived from an EMBL/GenBank/DDBJ whole genome shotgun (WGS) entry which is preliminary data.</text>
</comment>
<evidence type="ECO:0000313" key="4">
    <source>
        <dbReference type="Proteomes" id="UP000036426"/>
    </source>
</evidence>
<dbReference type="PATRIC" id="fig|754436.4.peg.4225"/>
<sequence>MTRYARLCACFVATLLCSLPVQAEQFAKIGDFEVHYSSFPSTFLTPDIAKQYQIQRSRYNGVVNITVIDTAADGKPAVAAFVSGKAKNLIGHEKKLAFREIREGNAIYYIAEIKHANEERFTFTIDISRQGTKGALDFQQTFYVD</sequence>
<evidence type="ECO:0000259" key="2">
    <source>
        <dbReference type="Pfam" id="PF14467"/>
    </source>
</evidence>
<feature type="domain" description="DUF4426" evidence="2">
    <location>
        <begin position="28"/>
        <end position="145"/>
    </location>
</feature>
<organism evidence="3 4">
    <name type="scientific">Photobacterium aphoticum</name>
    <dbReference type="NCBI Taxonomy" id="754436"/>
    <lineage>
        <taxon>Bacteria</taxon>
        <taxon>Pseudomonadati</taxon>
        <taxon>Pseudomonadota</taxon>
        <taxon>Gammaproteobacteria</taxon>
        <taxon>Vibrionales</taxon>
        <taxon>Vibrionaceae</taxon>
        <taxon>Photobacterium</taxon>
    </lineage>
</organism>
<evidence type="ECO:0000256" key="1">
    <source>
        <dbReference type="SAM" id="SignalP"/>
    </source>
</evidence>
<proteinExistence type="predicted"/>
<gene>
    <name evidence="3" type="ORF">ABT58_20060</name>
</gene>
<keyword evidence="1" id="KW-0732">Signal</keyword>
<dbReference type="AlphaFoldDB" id="A0A0J1JBN4"/>
<dbReference type="OrthoDB" id="8563353at2"/>
<dbReference type="Gene3D" id="2.60.40.3340">
    <property type="entry name" value="Domain of unknown function DUF4426"/>
    <property type="match status" value="1"/>
</dbReference>
<evidence type="ECO:0000313" key="3">
    <source>
        <dbReference type="EMBL" id="KLU99001.1"/>
    </source>
</evidence>
<name>A0A0J1JBN4_9GAMM</name>
<accession>A0A0J1JBN4</accession>
<dbReference type="Pfam" id="PF14467">
    <property type="entry name" value="DUF4426"/>
    <property type="match status" value="1"/>
</dbReference>
<protein>
    <recommendedName>
        <fullName evidence="2">DUF4426 domain-containing protein</fullName>
    </recommendedName>
</protein>
<feature type="chain" id="PRO_5005253578" description="DUF4426 domain-containing protein" evidence="1">
    <location>
        <begin position="24"/>
        <end position="145"/>
    </location>
</feature>
<keyword evidence="4" id="KW-1185">Reference proteome</keyword>
<dbReference type="RefSeq" id="WP_047876219.1">
    <property type="nucleotide sequence ID" value="NZ_BMYC01000016.1"/>
</dbReference>
<dbReference type="EMBL" id="LDOV01000040">
    <property type="protein sequence ID" value="KLU99001.1"/>
    <property type="molecule type" value="Genomic_DNA"/>
</dbReference>
<feature type="signal peptide" evidence="1">
    <location>
        <begin position="1"/>
        <end position="23"/>
    </location>
</feature>